<dbReference type="OrthoDB" id="212238at2"/>
<dbReference type="Proteomes" id="UP000324974">
    <property type="component" value="Chromosome"/>
</dbReference>
<dbReference type="RefSeq" id="WP_149109739.1">
    <property type="nucleotide sequence ID" value="NZ_CP042425.1"/>
</dbReference>
<proteinExistence type="predicted"/>
<reference evidence="2" key="1">
    <citation type="submission" date="2019-08" db="EMBL/GenBank/DDBJ databases">
        <title>Limnoglobus roseus gen. nov., sp. nov., a novel freshwater planctomycete with a giant genome from the family Gemmataceae.</title>
        <authorList>
            <person name="Kulichevskaya I.S."/>
            <person name="Naumoff D.G."/>
            <person name="Miroshnikov K."/>
            <person name="Ivanova A."/>
            <person name="Philippov D.A."/>
            <person name="Hakobyan A."/>
            <person name="Rijpstra I.C."/>
            <person name="Sinninghe Damste J.S."/>
            <person name="Liesack W."/>
            <person name="Dedysh S.N."/>
        </authorList>
    </citation>
    <scope>NUCLEOTIDE SEQUENCE [LARGE SCALE GENOMIC DNA]</scope>
    <source>
        <strain evidence="2">PX52</strain>
    </source>
</reference>
<keyword evidence="2" id="KW-1185">Reference proteome</keyword>
<evidence type="ECO:0000313" key="1">
    <source>
        <dbReference type="EMBL" id="QEL14880.1"/>
    </source>
</evidence>
<name>A0A5C1A806_9BACT</name>
<dbReference type="AlphaFoldDB" id="A0A5C1A806"/>
<sequence>MSAEPLWTPQPAAAALVREQLDSFLEVNGFITHLRDRLLHETGTRLADWVARITRPASEKLARQLREVGYANPGAGALWRHAAGMFPDVELSAGGERRLFIRVESVADFVLAQGLARQVAIDGAPLAAVRQARVSSERNTELWVIERHGGADADPAAVLRHLEAFRLRNRDFEDEIDGFAHARHLIRAAIADLGVDRTCDLFFQAEREFWQMRNRAARVQKARQDALGMGWANHDHHTYRSGRENFAPMIAILEEMGFLCRERFYAGRDAGWGAQVLEQPNVGVVIFADVDLSPDEVTGDFAHELLPRRKELGTVGLWCALHGEAFLQAGMHHLECQFAFDAAREQLKPHGVDSMKPFTDFEYLRQAFTKGEVWPVAEARITKLVREGRITEPQAVKFRTDGALGSHLEILQRDDGYKGFNQTGINEIILKTDPRRAEVGHGH</sequence>
<dbReference type="KEGG" id="lrs:PX52LOC_01780"/>
<gene>
    <name evidence="1" type="ORF">PX52LOC_01780</name>
</gene>
<evidence type="ECO:0000313" key="2">
    <source>
        <dbReference type="Proteomes" id="UP000324974"/>
    </source>
</evidence>
<accession>A0A5C1A806</accession>
<organism evidence="1 2">
    <name type="scientific">Limnoglobus roseus</name>
    <dbReference type="NCBI Taxonomy" id="2598579"/>
    <lineage>
        <taxon>Bacteria</taxon>
        <taxon>Pseudomonadati</taxon>
        <taxon>Planctomycetota</taxon>
        <taxon>Planctomycetia</taxon>
        <taxon>Gemmatales</taxon>
        <taxon>Gemmataceae</taxon>
        <taxon>Limnoglobus</taxon>
    </lineage>
</organism>
<dbReference type="EMBL" id="CP042425">
    <property type="protein sequence ID" value="QEL14880.1"/>
    <property type="molecule type" value="Genomic_DNA"/>
</dbReference>
<protein>
    <submittedName>
        <fullName evidence="1">Uncharacterized protein</fullName>
    </submittedName>
</protein>